<evidence type="ECO:0000313" key="2">
    <source>
        <dbReference type="Proteomes" id="UP001057402"/>
    </source>
</evidence>
<reference evidence="2" key="1">
    <citation type="journal article" date="2023" name="Front. Plant Sci.">
        <title>Chromosomal-level genome assembly of Melastoma candidum provides insights into trichome evolution.</title>
        <authorList>
            <person name="Zhong Y."/>
            <person name="Wu W."/>
            <person name="Sun C."/>
            <person name="Zou P."/>
            <person name="Liu Y."/>
            <person name="Dai S."/>
            <person name="Zhou R."/>
        </authorList>
    </citation>
    <scope>NUCLEOTIDE SEQUENCE [LARGE SCALE GENOMIC DNA]</scope>
</reference>
<accession>A0ACB9KYH9</accession>
<comment type="caution">
    <text evidence="1">The sequence shown here is derived from an EMBL/GenBank/DDBJ whole genome shotgun (WGS) entry which is preliminary data.</text>
</comment>
<dbReference type="EMBL" id="CM042891">
    <property type="protein sequence ID" value="KAI4302159.1"/>
    <property type="molecule type" value="Genomic_DNA"/>
</dbReference>
<organism evidence="1 2">
    <name type="scientific">Melastoma candidum</name>
    <dbReference type="NCBI Taxonomy" id="119954"/>
    <lineage>
        <taxon>Eukaryota</taxon>
        <taxon>Viridiplantae</taxon>
        <taxon>Streptophyta</taxon>
        <taxon>Embryophyta</taxon>
        <taxon>Tracheophyta</taxon>
        <taxon>Spermatophyta</taxon>
        <taxon>Magnoliopsida</taxon>
        <taxon>eudicotyledons</taxon>
        <taxon>Gunneridae</taxon>
        <taxon>Pentapetalae</taxon>
        <taxon>rosids</taxon>
        <taxon>malvids</taxon>
        <taxon>Myrtales</taxon>
        <taxon>Melastomataceae</taxon>
        <taxon>Melastomatoideae</taxon>
        <taxon>Melastomateae</taxon>
        <taxon>Melastoma</taxon>
    </lineage>
</organism>
<sequence length="1017" mass="112336">MGTEIQLKSNLLGHHPMRDLNDNSNICSWPPYPGDSMLQSGHYYNSYLPRATAAEVYPALGKDIVRQTMLEHETIFRKQVQDLHRLYSKQKELMSEFKKKEMFKGRIAVESSLASSPLASQITSEDVAKWHSPGVPWVNSGYNNLRPFTSVAEGVHSPASSARANNTQAADVPCHNGISVKSSDILESTRPSKVRRKMFDLQLPAEQYIDDDEPEQVKDDKLPEILATPPKEDARAEHRNGVILAGDGRRTDKVGPISGSRLFYGARSVADLNEPLQIDDEASGSAHVKLHINGFSQSSNIGSNDISSSLSVISKNGRGWLSIQEAGEGKAKIPVSQGDQMRKLLASEVAKEQTQLDRSRERHIRGADTAESDNFRESFTSSHLSPSYLFGSLPDPSRSWCNSILNLEMQGSCSSNQKVPTQNGRSLDTASSSYVKVPQPVENRGESGDKQQFRGELPCQNGFHPGPFSSCSVEPPSQLCFVAYDHHGYRSKDVVSKELVRNRNDEKQHWPSGSDVRNATRPVALNATLLNCPSGVPVKVKKLEDHPKMPPWLRSDTSFSNEAAVRQVDLNKALLGGPTSSPSEKEKKTGDRAKIPPWLKTETGFWNNNSVRAGLTCMESMEDEAGRSISCMDHMETNWNNRGQCASDKRILGFHISEKGTIPPSRPLEGTVCDYDDRKTRLLDINLPCVSVPELAKLSSAESFVTDKGNDLKIRRPIDLNLVISEDEASATPCVPSSAGKRIPEIDLEAPGVPDDEFGEENGEKPCGLIDEGTISAAEAIVAITSSAVDYGFSLEKVCLPVGCTEDPLNWLANVAQSCLIETEMRSASIVSKCEQTQRQDKESTLEEIDDFELMTLKLTEKNPDDYFPKPFVPDFPKEDEPAVNKTSGRPRRGQARRGRQRRDFQRDILPGLASLSRHEVTEDLQTFGGLMRATGHAWQSGLTRRNPRNGSTRGRKRVSATSAIVTQTARTYAPPPLVQQPSTTDGGTEDRSLTSWGKTTRRPRRQRCPPQVTPTR</sequence>
<keyword evidence="2" id="KW-1185">Reference proteome</keyword>
<proteinExistence type="predicted"/>
<name>A0ACB9KYH9_9MYRT</name>
<evidence type="ECO:0000313" key="1">
    <source>
        <dbReference type="EMBL" id="KAI4302159.1"/>
    </source>
</evidence>
<protein>
    <submittedName>
        <fullName evidence="1">Uncharacterized protein</fullName>
    </submittedName>
</protein>
<gene>
    <name evidence="1" type="ORF">MLD38_037941</name>
</gene>
<dbReference type="Proteomes" id="UP001057402">
    <property type="component" value="Chromosome 12"/>
</dbReference>